<name>A0A561CMK0_9BACI</name>
<dbReference type="Proteomes" id="UP000319671">
    <property type="component" value="Unassembled WGS sequence"/>
</dbReference>
<comment type="caution">
    <text evidence="1">The sequence shown here is derived from an EMBL/GenBank/DDBJ whole genome shotgun (WGS) entry which is preliminary data.</text>
</comment>
<dbReference type="Pfam" id="PF13790">
    <property type="entry name" value="SR1P"/>
    <property type="match status" value="1"/>
</dbReference>
<sequence>MVVSRDSEVVLGTIICDRCGKFIDTADTNRVIIYYSRCEDDKCSSPEEE</sequence>
<proteinExistence type="predicted"/>
<dbReference type="EMBL" id="VIVN01000017">
    <property type="protein sequence ID" value="TWD92503.1"/>
    <property type="molecule type" value="Genomic_DNA"/>
</dbReference>
<dbReference type="InterPro" id="IPR025236">
    <property type="entry name" value="SR1P"/>
</dbReference>
<reference evidence="1 2" key="1">
    <citation type="submission" date="2019-06" db="EMBL/GenBank/DDBJ databases">
        <title>Sorghum-associated microbial communities from plants grown in Nebraska, USA.</title>
        <authorList>
            <person name="Schachtman D."/>
        </authorList>
    </citation>
    <scope>NUCLEOTIDE SEQUENCE [LARGE SCALE GENOMIC DNA]</scope>
    <source>
        <strain evidence="1 2">2482</strain>
    </source>
</reference>
<evidence type="ECO:0000313" key="2">
    <source>
        <dbReference type="Proteomes" id="UP000319671"/>
    </source>
</evidence>
<protein>
    <submittedName>
        <fullName evidence="1">SR1 protein</fullName>
    </submittedName>
</protein>
<organism evidence="1 2">
    <name type="scientific">Neobacillus bataviensis</name>
    <dbReference type="NCBI Taxonomy" id="220685"/>
    <lineage>
        <taxon>Bacteria</taxon>
        <taxon>Bacillati</taxon>
        <taxon>Bacillota</taxon>
        <taxon>Bacilli</taxon>
        <taxon>Bacillales</taxon>
        <taxon>Bacillaceae</taxon>
        <taxon>Neobacillus</taxon>
    </lineage>
</organism>
<dbReference type="AlphaFoldDB" id="A0A561CMK0"/>
<evidence type="ECO:0000313" key="1">
    <source>
        <dbReference type="EMBL" id="TWD92503.1"/>
    </source>
</evidence>
<accession>A0A561CMK0</accession>
<dbReference type="RefSeq" id="WP_144567786.1">
    <property type="nucleotide sequence ID" value="NZ_VIVN01000017.1"/>
</dbReference>
<gene>
    <name evidence="1" type="ORF">FB550_11756</name>
</gene>
<keyword evidence="2" id="KW-1185">Reference proteome</keyword>